<evidence type="ECO:0000313" key="8">
    <source>
        <dbReference type="Proteomes" id="UP000738349"/>
    </source>
</evidence>
<dbReference type="Gene3D" id="1.20.58.340">
    <property type="entry name" value="Magnesium transport protein CorA, transmembrane region"/>
    <property type="match status" value="1"/>
</dbReference>
<sequence>MATPSYQDFVSHRTRLNPCLSGLATYLSSKPRNASTTIVIDYPHDGGPPSSPISIAEPSYANLIDGISSATRFIFVEDIGPRLINLLGALLDVDPLFFANHFSTDLRNVELATPPPSAVLPPSVVSERGYLHLHYQQVVSLGPAEALKDAAYSLKSDSNIPRNIRRLPPLSGRQLALARACCSVLVKKIANGSSIGLCLIDPPVRAAIDAPKQGPRKAYPAKHVQGGLEDFGPPSSYSSYINGKDNDLWDNSSMLSSLLHYYRTPPPGFSRQNPTILDVGYYPVRLVLSEWSVYTILISRYFKYYEYSLNDMAHRLHDDDIIDLQRWRRRSKQSQQKLSVLAAFISYWMPQQQHQPWAVVLDDVHHVRQQLKYYSQSLEQIVMVATSMVQLFDSRRSILEAVNVRRLTYIALVFVPLSWVASLFSMSEGYVPGNRNFWVYFATALPLVVVVLLVSAIPYDRVKECLARRWTQFVDAKQGTRRFGDKLTLP</sequence>
<evidence type="ECO:0000256" key="3">
    <source>
        <dbReference type="ARBA" id="ARBA00022989"/>
    </source>
</evidence>
<dbReference type="Proteomes" id="UP000738349">
    <property type="component" value="Unassembled WGS sequence"/>
</dbReference>
<protein>
    <recommendedName>
        <fullName evidence="6">Tyrosinase copper-binding domain-containing protein</fullName>
    </recommendedName>
</protein>
<dbReference type="InterPro" id="IPR002227">
    <property type="entry name" value="Tyrosinase_Cu-bd"/>
</dbReference>
<keyword evidence="8" id="KW-1185">Reference proteome</keyword>
<evidence type="ECO:0000256" key="2">
    <source>
        <dbReference type="ARBA" id="ARBA00022692"/>
    </source>
</evidence>
<comment type="subcellular location">
    <subcellularLocation>
        <location evidence="1">Membrane</location>
        <topology evidence="1">Multi-pass membrane protein</topology>
    </subcellularLocation>
</comment>
<dbReference type="AlphaFoldDB" id="A0A9P9F7E6"/>
<keyword evidence="4 5" id="KW-0472">Membrane</keyword>
<proteinExistence type="predicted"/>
<dbReference type="InterPro" id="IPR045863">
    <property type="entry name" value="CorA_TM1_TM2"/>
</dbReference>
<evidence type="ECO:0000259" key="6">
    <source>
        <dbReference type="PROSITE" id="PS00498"/>
    </source>
</evidence>
<comment type="caution">
    <text evidence="7">The sequence shown here is derived from an EMBL/GenBank/DDBJ whole genome shotgun (WGS) entry which is preliminary data.</text>
</comment>
<accession>A0A9P9F7E6</accession>
<feature type="domain" description="Tyrosinase copper-binding" evidence="6">
    <location>
        <begin position="94"/>
        <end position="105"/>
    </location>
</feature>
<keyword evidence="2 5" id="KW-0812">Transmembrane</keyword>
<reference evidence="7" key="1">
    <citation type="journal article" date="2021" name="Nat. Commun.">
        <title>Genetic determinants of endophytism in the Arabidopsis root mycobiome.</title>
        <authorList>
            <person name="Mesny F."/>
            <person name="Miyauchi S."/>
            <person name="Thiergart T."/>
            <person name="Pickel B."/>
            <person name="Atanasova L."/>
            <person name="Karlsson M."/>
            <person name="Huettel B."/>
            <person name="Barry K.W."/>
            <person name="Haridas S."/>
            <person name="Chen C."/>
            <person name="Bauer D."/>
            <person name="Andreopoulos W."/>
            <person name="Pangilinan J."/>
            <person name="LaButti K."/>
            <person name="Riley R."/>
            <person name="Lipzen A."/>
            <person name="Clum A."/>
            <person name="Drula E."/>
            <person name="Henrissat B."/>
            <person name="Kohler A."/>
            <person name="Grigoriev I.V."/>
            <person name="Martin F.M."/>
            <person name="Hacquard S."/>
        </authorList>
    </citation>
    <scope>NUCLEOTIDE SEQUENCE</scope>
    <source>
        <strain evidence="7">MPI-CAGE-AT-0147</strain>
    </source>
</reference>
<gene>
    <name evidence="7" type="ORF">EDB81DRAFT_880418</name>
</gene>
<evidence type="ECO:0000256" key="5">
    <source>
        <dbReference type="SAM" id="Phobius"/>
    </source>
</evidence>
<dbReference type="InterPro" id="IPR002523">
    <property type="entry name" value="MgTranspt_CorA/ZnTranspt_ZntB"/>
</dbReference>
<dbReference type="Pfam" id="PF01544">
    <property type="entry name" value="CorA"/>
    <property type="match status" value="1"/>
</dbReference>
<dbReference type="GO" id="GO:0016020">
    <property type="term" value="C:membrane"/>
    <property type="evidence" value="ECO:0007669"/>
    <property type="project" value="UniProtKB-SubCell"/>
</dbReference>
<dbReference type="SUPFAM" id="SSF144083">
    <property type="entry name" value="Magnesium transport protein CorA, transmembrane region"/>
    <property type="match status" value="1"/>
</dbReference>
<feature type="transmembrane region" description="Helical" evidence="5">
    <location>
        <begin position="437"/>
        <end position="459"/>
    </location>
</feature>
<dbReference type="PROSITE" id="PS00498">
    <property type="entry name" value="TYROSINASE_2"/>
    <property type="match status" value="1"/>
</dbReference>
<dbReference type="OrthoDB" id="5428055at2759"/>
<dbReference type="EMBL" id="JAGMUV010000005">
    <property type="protein sequence ID" value="KAH7156085.1"/>
    <property type="molecule type" value="Genomic_DNA"/>
</dbReference>
<name>A0A9P9F7E6_9HYPO</name>
<keyword evidence="3 5" id="KW-1133">Transmembrane helix</keyword>
<feature type="transmembrane region" description="Helical" evidence="5">
    <location>
        <begin position="404"/>
        <end position="425"/>
    </location>
</feature>
<dbReference type="GO" id="GO:0046873">
    <property type="term" value="F:metal ion transmembrane transporter activity"/>
    <property type="evidence" value="ECO:0007669"/>
    <property type="project" value="InterPro"/>
</dbReference>
<evidence type="ECO:0000256" key="4">
    <source>
        <dbReference type="ARBA" id="ARBA00023136"/>
    </source>
</evidence>
<organism evidence="7 8">
    <name type="scientific">Dactylonectria macrodidyma</name>
    <dbReference type="NCBI Taxonomy" id="307937"/>
    <lineage>
        <taxon>Eukaryota</taxon>
        <taxon>Fungi</taxon>
        <taxon>Dikarya</taxon>
        <taxon>Ascomycota</taxon>
        <taxon>Pezizomycotina</taxon>
        <taxon>Sordariomycetes</taxon>
        <taxon>Hypocreomycetidae</taxon>
        <taxon>Hypocreales</taxon>
        <taxon>Nectriaceae</taxon>
        <taxon>Dactylonectria</taxon>
    </lineage>
</organism>
<evidence type="ECO:0000313" key="7">
    <source>
        <dbReference type="EMBL" id="KAH7156085.1"/>
    </source>
</evidence>
<evidence type="ECO:0000256" key="1">
    <source>
        <dbReference type="ARBA" id="ARBA00004141"/>
    </source>
</evidence>
<dbReference type="GO" id="GO:0016491">
    <property type="term" value="F:oxidoreductase activity"/>
    <property type="evidence" value="ECO:0007669"/>
    <property type="project" value="InterPro"/>
</dbReference>